<accession>A0A8H3EA16</accession>
<keyword evidence="13" id="KW-1185">Reference proteome</keyword>
<dbReference type="PANTHER" id="PTHR28012:SF1">
    <property type="entry name" value="NUCLEAR FUSION PROTEIN KAR5"/>
    <property type="match status" value="1"/>
</dbReference>
<comment type="subcellular location">
    <subcellularLocation>
        <location evidence="11">Endoplasmic reticulum membrane</location>
    </subcellularLocation>
    <subcellularLocation>
        <location evidence="11">Nucleus membrane</location>
    </subcellularLocation>
</comment>
<evidence type="ECO:0000256" key="2">
    <source>
        <dbReference type="ARBA" id="ARBA00010473"/>
    </source>
</evidence>
<evidence type="ECO:0000256" key="4">
    <source>
        <dbReference type="ARBA" id="ARBA00022692"/>
    </source>
</evidence>
<dbReference type="Proteomes" id="UP000664169">
    <property type="component" value="Unassembled WGS sequence"/>
</dbReference>
<evidence type="ECO:0000256" key="5">
    <source>
        <dbReference type="ARBA" id="ARBA00022729"/>
    </source>
</evidence>
<keyword evidence="9" id="KW-0325">Glycoprotein</keyword>
<dbReference type="Pfam" id="PF04163">
    <property type="entry name" value="Tht1"/>
    <property type="match status" value="1"/>
</dbReference>
<keyword evidence="10 11" id="KW-0539">Nucleus</keyword>
<evidence type="ECO:0000256" key="8">
    <source>
        <dbReference type="ARBA" id="ARBA00023136"/>
    </source>
</evidence>
<evidence type="ECO:0000256" key="3">
    <source>
        <dbReference type="ARBA" id="ARBA00022459"/>
    </source>
</evidence>
<evidence type="ECO:0000313" key="13">
    <source>
        <dbReference type="Proteomes" id="UP000664169"/>
    </source>
</evidence>
<protein>
    <submittedName>
        <fullName evidence="12">Uncharacterized protein</fullName>
    </submittedName>
</protein>
<dbReference type="AlphaFoldDB" id="A0A8H3EA16"/>
<evidence type="ECO:0000256" key="10">
    <source>
        <dbReference type="ARBA" id="ARBA00023242"/>
    </source>
</evidence>
<evidence type="ECO:0000256" key="11">
    <source>
        <dbReference type="RuleBase" id="RU368082"/>
    </source>
</evidence>
<evidence type="ECO:0000256" key="1">
    <source>
        <dbReference type="ARBA" id="ARBA00003389"/>
    </source>
</evidence>
<dbReference type="GO" id="GO:0048288">
    <property type="term" value="P:nuclear membrane fusion involved in karyogamy"/>
    <property type="evidence" value="ECO:0007669"/>
    <property type="project" value="UniProtKB-UniRule"/>
</dbReference>
<keyword evidence="5 11" id="KW-0732">Signal</keyword>
<keyword evidence="4" id="KW-0812">Transmembrane</keyword>
<comment type="function">
    <text evidence="1 11">Required for nuclear membrane fusion during karyogamy.</text>
</comment>
<keyword evidence="7" id="KW-1133">Transmembrane helix</keyword>
<dbReference type="InterPro" id="IPR007292">
    <property type="entry name" value="Nuclear_fusion_Kar5"/>
</dbReference>
<dbReference type="GO" id="GO:0031965">
    <property type="term" value="C:nuclear membrane"/>
    <property type="evidence" value="ECO:0007669"/>
    <property type="project" value="UniProtKB-SubCell"/>
</dbReference>
<reference evidence="12" key="1">
    <citation type="submission" date="2021-03" db="EMBL/GenBank/DDBJ databases">
        <authorList>
            <person name="Tagirdzhanova G."/>
        </authorList>
    </citation>
    <scope>NUCLEOTIDE SEQUENCE</scope>
</reference>
<dbReference type="PANTHER" id="PTHR28012">
    <property type="entry name" value="NUCLEAR FUSION PROTEIN KAR5"/>
    <property type="match status" value="1"/>
</dbReference>
<organism evidence="12 13">
    <name type="scientific">Gomphillus americanus</name>
    <dbReference type="NCBI Taxonomy" id="1940652"/>
    <lineage>
        <taxon>Eukaryota</taxon>
        <taxon>Fungi</taxon>
        <taxon>Dikarya</taxon>
        <taxon>Ascomycota</taxon>
        <taxon>Pezizomycotina</taxon>
        <taxon>Lecanoromycetes</taxon>
        <taxon>OSLEUM clade</taxon>
        <taxon>Ostropomycetidae</taxon>
        <taxon>Ostropales</taxon>
        <taxon>Graphidaceae</taxon>
        <taxon>Gomphilloideae</taxon>
        <taxon>Gomphillus</taxon>
    </lineage>
</organism>
<keyword evidence="8" id="KW-0472">Membrane</keyword>
<dbReference type="OrthoDB" id="5311848at2759"/>
<dbReference type="GO" id="GO:0000742">
    <property type="term" value="P:karyogamy involved in conjugation with cellular fusion"/>
    <property type="evidence" value="ECO:0007669"/>
    <property type="project" value="UniProtKB-UniRule"/>
</dbReference>
<dbReference type="EMBL" id="CAJPDQ010000001">
    <property type="protein sequence ID" value="CAF9903176.1"/>
    <property type="molecule type" value="Genomic_DNA"/>
</dbReference>
<sequence length="542" mass="60749">MPGHLIPFISPEFQALNVQWIAGSEAGRPQRGPSSQEFDKGNPSRSAIWLADNEVGKYSSHRFGISEAADYSQHPFREAERALTSLEEARTCKREATLKLISSSTCKDVLKETRREDVEIVQELYAIQLAKCEIESASAALPQSCQIDLASISLEAGSRAALQSKIRSCLVTFQSKPQWWTSYSNHRRDGYDWCLVMKPGFDYNEHTRVWKSIYSAIDISAQAIRETLHGILSWSHESKASLHELSDLLANMMSNVQSTTEKQVKDLETTFHGAGQTLQDRIVALFHHLTEAEVKLKDVEQISEANSVMVQTTNEGMKSLSVAQQSHLDKVAIINGELQAIQFAIIQGHDNITLQQALIMDKFVSMLNVIDGLGQSALDASDRLQSLNVLLTTLTGFPGLRALLKWAIPVSLVAFFNRTYAVLLVLIILSCQEIASYFQNTDFTALDGFFNSVYNSIGLQQHLRLLCIVAIAWYLAARSSKLLTKSTPLRRPKDPEEHLQKHITSHLQQQQLMLRISPPYQSRIPSLPYHNKRFGREGSSPL</sequence>
<comment type="similarity">
    <text evidence="2 11">Belongs to the KAR5 family.</text>
</comment>
<evidence type="ECO:0000256" key="7">
    <source>
        <dbReference type="ARBA" id="ARBA00022989"/>
    </source>
</evidence>
<proteinExistence type="inferred from homology"/>
<comment type="caution">
    <text evidence="12">The sequence shown here is derived from an EMBL/GenBank/DDBJ whole genome shotgun (WGS) entry which is preliminary data.</text>
</comment>
<dbReference type="GO" id="GO:0005789">
    <property type="term" value="C:endoplasmic reticulum membrane"/>
    <property type="evidence" value="ECO:0007669"/>
    <property type="project" value="UniProtKB-SubCell"/>
</dbReference>
<evidence type="ECO:0000256" key="6">
    <source>
        <dbReference type="ARBA" id="ARBA00022824"/>
    </source>
</evidence>
<keyword evidence="3 11" id="KW-0415">Karyogamy</keyword>
<evidence type="ECO:0000256" key="9">
    <source>
        <dbReference type="ARBA" id="ARBA00023180"/>
    </source>
</evidence>
<name>A0A8H3EA16_9LECA</name>
<keyword evidence="6 11" id="KW-0256">Endoplasmic reticulum</keyword>
<gene>
    <name evidence="12" type="ORF">GOMPHAMPRED_000117</name>
</gene>
<evidence type="ECO:0000313" key="12">
    <source>
        <dbReference type="EMBL" id="CAF9903176.1"/>
    </source>
</evidence>